<feature type="compositionally biased region" description="Low complexity" evidence="1">
    <location>
        <begin position="33"/>
        <end position="45"/>
    </location>
</feature>
<feature type="compositionally biased region" description="Low complexity" evidence="1">
    <location>
        <begin position="379"/>
        <end position="424"/>
    </location>
</feature>
<feature type="compositionally biased region" description="Basic and acidic residues" evidence="1">
    <location>
        <begin position="278"/>
        <end position="300"/>
    </location>
</feature>
<feature type="compositionally biased region" description="Polar residues" evidence="1">
    <location>
        <begin position="190"/>
        <end position="203"/>
    </location>
</feature>
<feature type="compositionally biased region" description="Low complexity" evidence="1">
    <location>
        <begin position="167"/>
        <end position="189"/>
    </location>
</feature>
<evidence type="ECO:0000256" key="1">
    <source>
        <dbReference type="SAM" id="MobiDB-lite"/>
    </source>
</evidence>
<reference evidence="2 3" key="1">
    <citation type="journal article" date="2015" name="Sci. Rep.">
        <title>Chromosome-level genome map provides insights into diverse defense mechanisms in the medicinal fungus Ganoderma sinense.</title>
        <authorList>
            <person name="Zhu Y."/>
            <person name="Xu J."/>
            <person name="Sun C."/>
            <person name="Zhou S."/>
            <person name="Xu H."/>
            <person name="Nelson D.R."/>
            <person name="Qian J."/>
            <person name="Song J."/>
            <person name="Luo H."/>
            <person name="Xiang L."/>
            <person name="Li Y."/>
            <person name="Xu Z."/>
            <person name="Ji A."/>
            <person name="Wang L."/>
            <person name="Lu S."/>
            <person name="Hayward A."/>
            <person name="Sun W."/>
            <person name="Li X."/>
            <person name="Schwartz D.C."/>
            <person name="Wang Y."/>
            <person name="Chen S."/>
        </authorList>
    </citation>
    <scope>NUCLEOTIDE SEQUENCE [LARGE SCALE GENOMIC DNA]</scope>
    <source>
        <strain evidence="2 3">ZZ0214-1</strain>
    </source>
</reference>
<dbReference type="AlphaFoldDB" id="A0A2G8RLB5"/>
<feature type="compositionally biased region" description="Low complexity" evidence="1">
    <location>
        <begin position="461"/>
        <end position="475"/>
    </location>
</feature>
<keyword evidence="3" id="KW-1185">Reference proteome</keyword>
<gene>
    <name evidence="2" type="ORF">GSI_15005</name>
</gene>
<name>A0A2G8RLB5_9APHY</name>
<dbReference type="STRING" id="1077348.A0A2G8RLB5"/>
<organism evidence="2 3">
    <name type="scientific">Ganoderma sinense ZZ0214-1</name>
    <dbReference type="NCBI Taxonomy" id="1077348"/>
    <lineage>
        <taxon>Eukaryota</taxon>
        <taxon>Fungi</taxon>
        <taxon>Dikarya</taxon>
        <taxon>Basidiomycota</taxon>
        <taxon>Agaricomycotina</taxon>
        <taxon>Agaricomycetes</taxon>
        <taxon>Polyporales</taxon>
        <taxon>Polyporaceae</taxon>
        <taxon>Ganoderma</taxon>
    </lineage>
</organism>
<feature type="region of interest" description="Disordered" evidence="1">
    <location>
        <begin position="371"/>
        <end position="480"/>
    </location>
</feature>
<evidence type="ECO:0000313" key="2">
    <source>
        <dbReference type="EMBL" id="PIL22317.1"/>
    </source>
</evidence>
<protein>
    <submittedName>
        <fullName evidence="2">Uncharacterized protein</fullName>
    </submittedName>
</protein>
<sequence length="570" mass="61761">MSQQTYALTPPSTSAVASSYSQRIQDVRPSDRLTSTSSQQLQQQQVQGVDGALRSRQHTHGLARSAGEPQLHTDYRSSSASVSSSASAAAAAGERERTSSGGHERTLDRPNEAFSQAREMHLTFSPKIIRTPDHYSSPSNSRHASQEEDDGPPLPRTSGAHGNIYAPSRSSPSRPTPSRSNSISSHRQSTAPSAGVTSGQTTASSSLGLLTFTEEPQALLSPLVVGSTPPMETKSSPGRDVSRSQSYPFVRNPNPIVGFTGESEREGKMYPRTPRPNENLRSRLEPGEQGYHHSPDRDRSANVTPQPPIRTPPNLSPPTRTPPSRTSPSYNTRPSPDAGSHHARQISRSHTYPSVISHGVAISPPVIPPPVVPSPVGSPPSNSMSTSPHYGTSSSHYSSSSSQGQQYPSSSRSSYPSSSYSRTSPNANSTRSRAASPLRHNPLPRPPVVSPYAESLTRGGASSASAAAAAHQQSSFHNQTKRTVRRGYWNRRGDYLYVTDKDERFIVYAPPQLANPEELKQYPSPTDGWLDHHGDFVKYDPKVPELLDSLPVHGAAAKRPYQYFVQYTEV</sequence>
<accession>A0A2G8RLB5</accession>
<feature type="compositionally biased region" description="Polar residues" evidence="1">
    <location>
        <begin position="134"/>
        <end position="143"/>
    </location>
</feature>
<feature type="compositionally biased region" description="Pro residues" evidence="1">
    <location>
        <begin position="305"/>
        <end position="321"/>
    </location>
</feature>
<feature type="compositionally biased region" description="Low complexity" evidence="1">
    <location>
        <begin position="77"/>
        <end position="92"/>
    </location>
</feature>
<dbReference type="OrthoDB" id="3255291at2759"/>
<feature type="region of interest" description="Disordered" evidence="1">
    <location>
        <begin position="221"/>
        <end position="348"/>
    </location>
</feature>
<feature type="region of interest" description="Disordered" evidence="1">
    <location>
        <begin position="126"/>
        <end position="203"/>
    </location>
</feature>
<feature type="compositionally biased region" description="Polar residues" evidence="1">
    <location>
        <begin position="1"/>
        <end position="24"/>
    </location>
</feature>
<comment type="caution">
    <text evidence="2">The sequence shown here is derived from an EMBL/GenBank/DDBJ whole genome shotgun (WGS) entry which is preliminary data.</text>
</comment>
<dbReference type="Proteomes" id="UP000230002">
    <property type="component" value="Unassembled WGS sequence"/>
</dbReference>
<feature type="region of interest" description="Disordered" evidence="1">
    <location>
        <begin position="1"/>
        <end position="113"/>
    </location>
</feature>
<feature type="compositionally biased region" description="Low complexity" evidence="1">
    <location>
        <begin position="322"/>
        <end position="336"/>
    </location>
</feature>
<proteinExistence type="predicted"/>
<dbReference type="EMBL" id="AYKW01000069">
    <property type="protein sequence ID" value="PIL22317.1"/>
    <property type="molecule type" value="Genomic_DNA"/>
</dbReference>
<feature type="compositionally biased region" description="Basic and acidic residues" evidence="1">
    <location>
        <begin position="93"/>
        <end position="111"/>
    </location>
</feature>
<evidence type="ECO:0000313" key="3">
    <source>
        <dbReference type="Proteomes" id="UP000230002"/>
    </source>
</evidence>